<dbReference type="Gene3D" id="3.30.1360.120">
    <property type="entry name" value="Probable tRNA modification gtpase trme, domain 1"/>
    <property type="match status" value="1"/>
</dbReference>
<comment type="subcellular location">
    <subcellularLocation>
        <location evidence="1">Mitochondrion</location>
    </subcellularLocation>
</comment>
<evidence type="ECO:0000313" key="4">
    <source>
        <dbReference type="EMBL" id="CAD9269831.1"/>
    </source>
</evidence>
<sequence length="359" mass="37520">MPRGLLRVRGRDTVKFLQGLTTQHVASALEGGGAASYGAFLSAKGRLLGDALFYFPRGEGDDEVLLDVDASFLPGLQRHLKMYKLRSKVKIKDVSSELRVLQAPLGLGLRSAAEDATILNTPTSELKSYAILTTPDPRHEAFGHRAVVPADAAAAAGWDAANDDVYAAILASQGVLEGEALAGLVPLEANVDVLQGVSFHKGCYVGQELTARAQFKGAVRKRLLPVLLRPDSGAPAPARLLPLPGGKGAPVAGWEALSDEDLNGPAAVAAAEAELTLSGDGKPKSVGKVIMPPVPGSNVAVAMLRLEYLMEAKGGGAPTTTHLLAGDGVQAVPLRPEWWGDRVDAATGKIDPGQREAWA</sequence>
<evidence type="ECO:0000256" key="3">
    <source>
        <dbReference type="ARBA" id="ARBA00023128"/>
    </source>
</evidence>
<evidence type="ECO:0000256" key="2">
    <source>
        <dbReference type="ARBA" id="ARBA00022946"/>
    </source>
</evidence>
<dbReference type="InterPro" id="IPR017703">
    <property type="entry name" value="YgfZ/GCV_T_CS"/>
</dbReference>
<dbReference type="NCBIfam" id="TIGR03317">
    <property type="entry name" value="ygfZ_signature"/>
    <property type="match status" value="1"/>
</dbReference>
<dbReference type="PANTHER" id="PTHR22602">
    <property type="entry name" value="TRANSFERASE CAF17, MITOCHONDRIAL-RELATED"/>
    <property type="match status" value="1"/>
</dbReference>
<dbReference type="InterPro" id="IPR027266">
    <property type="entry name" value="TrmE/GcvT-like"/>
</dbReference>
<dbReference type="InterPro" id="IPR045179">
    <property type="entry name" value="YgfZ/GcvT"/>
</dbReference>
<evidence type="ECO:0000256" key="1">
    <source>
        <dbReference type="ARBA" id="ARBA00004173"/>
    </source>
</evidence>
<proteinExistence type="predicted"/>
<dbReference type="SUPFAM" id="SSF103025">
    <property type="entry name" value="Folate-binding domain"/>
    <property type="match status" value="1"/>
</dbReference>
<name>A0A7S1UJ76_9STRA</name>
<dbReference type="PANTHER" id="PTHR22602:SF0">
    <property type="entry name" value="TRANSFERASE CAF17, MITOCHONDRIAL-RELATED"/>
    <property type="match status" value="1"/>
</dbReference>
<reference evidence="4" key="1">
    <citation type="submission" date="2021-01" db="EMBL/GenBank/DDBJ databases">
        <authorList>
            <person name="Corre E."/>
            <person name="Pelletier E."/>
            <person name="Niang G."/>
            <person name="Scheremetjew M."/>
            <person name="Finn R."/>
            <person name="Kale V."/>
            <person name="Holt S."/>
            <person name="Cochrane G."/>
            <person name="Meng A."/>
            <person name="Brown T."/>
            <person name="Cohen L."/>
        </authorList>
    </citation>
    <scope>NUCLEOTIDE SEQUENCE</scope>
    <source>
        <strain evidence="4">CCMP2877</strain>
    </source>
</reference>
<dbReference type="GO" id="GO:0016226">
    <property type="term" value="P:iron-sulfur cluster assembly"/>
    <property type="evidence" value="ECO:0007669"/>
    <property type="project" value="TreeGrafter"/>
</dbReference>
<gene>
    <name evidence="4" type="ORF">PPAR1163_LOCUS28268</name>
</gene>
<keyword evidence="3" id="KW-0496">Mitochondrion</keyword>
<evidence type="ECO:0008006" key="5">
    <source>
        <dbReference type="Google" id="ProtNLM"/>
    </source>
</evidence>
<dbReference type="GO" id="GO:0005759">
    <property type="term" value="C:mitochondrial matrix"/>
    <property type="evidence" value="ECO:0007669"/>
    <property type="project" value="TreeGrafter"/>
</dbReference>
<dbReference type="AlphaFoldDB" id="A0A7S1UJ76"/>
<protein>
    <recommendedName>
        <fullName evidence="5">Aminomethyltransferase folate-binding domain-containing protein</fullName>
    </recommendedName>
</protein>
<keyword evidence="2" id="KW-0809">Transit peptide</keyword>
<organism evidence="4">
    <name type="scientific">Phaeomonas parva</name>
    <dbReference type="NCBI Taxonomy" id="124430"/>
    <lineage>
        <taxon>Eukaryota</taxon>
        <taxon>Sar</taxon>
        <taxon>Stramenopiles</taxon>
        <taxon>Ochrophyta</taxon>
        <taxon>Pinguiophyceae</taxon>
        <taxon>Pinguiochrysidales</taxon>
        <taxon>Pinguiochrysidaceae</taxon>
        <taxon>Phaeomonas</taxon>
    </lineage>
</organism>
<dbReference type="EMBL" id="HBGJ01045017">
    <property type="protein sequence ID" value="CAD9269831.1"/>
    <property type="molecule type" value="Transcribed_RNA"/>
</dbReference>
<accession>A0A7S1UJ76</accession>